<accession>A0A8J2K0T9</accession>
<dbReference type="PANTHER" id="PTHR10083">
    <property type="entry name" value="KUNITZ-TYPE PROTEASE INHIBITOR-RELATED"/>
    <property type="match status" value="1"/>
</dbReference>
<evidence type="ECO:0000256" key="4">
    <source>
        <dbReference type="SAM" id="SignalP"/>
    </source>
</evidence>
<dbReference type="SMART" id="SM00131">
    <property type="entry name" value="KU"/>
    <property type="match status" value="1"/>
</dbReference>
<keyword evidence="7" id="KW-1185">Reference proteome</keyword>
<name>A0A8J2K0T9_9HEXA</name>
<feature type="chain" id="PRO_5035175404" description="BPTI/Kunitz inhibitor domain-containing protein" evidence="4">
    <location>
        <begin position="23"/>
        <end position="173"/>
    </location>
</feature>
<dbReference type="Proteomes" id="UP000708208">
    <property type="component" value="Unassembled WGS sequence"/>
</dbReference>
<keyword evidence="2" id="KW-0722">Serine protease inhibitor</keyword>
<feature type="signal peptide" evidence="4">
    <location>
        <begin position="1"/>
        <end position="22"/>
    </location>
</feature>
<dbReference type="InterPro" id="IPR050098">
    <property type="entry name" value="TFPI/VKTCI-like"/>
</dbReference>
<evidence type="ECO:0000313" key="6">
    <source>
        <dbReference type="EMBL" id="CAG7730650.1"/>
    </source>
</evidence>
<feature type="domain" description="BPTI/Kunitz inhibitor" evidence="5">
    <location>
        <begin position="121"/>
        <end position="170"/>
    </location>
</feature>
<dbReference type="Pfam" id="PF00014">
    <property type="entry name" value="Kunitz_BPTI"/>
    <property type="match status" value="1"/>
</dbReference>
<dbReference type="EMBL" id="CAJVCH010197611">
    <property type="protein sequence ID" value="CAG7730650.1"/>
    <property type="molecule type" value="Genomic_DNA"/>
</dbReference>
<keyword evidence="1" id="KW-0646">Protease inhibitor</keyword>
<dbReference type="AlphaFoldDB" id="A0A8J2K0T9"/>
<sequence>MSNFIIYTIFFILPSMRKGICGDVPELENPCEDRPFPKTCEEANGLSRFFYDRFSKSCVGSKCQNEGGFGDLVTCANECEKHRSVRKVSSGNKFGVLADFEITAPKKLSIATKRRFPLSLCELEWDSGLICPGIRRGSYLDQFHYDQKSNTCEHFIYNGCGGNANRYRAKWMD</sequence>
<dbReference type="PROSITE" id="PS50279">
    <property type="entry name" value="BPTI_KUNITZ_2"/>
    <property type="match status" value="1"/>
</dbReference>
<evidence type="ECO:0000256" key="1">
    <source>
        <dbReference type="ARBA" id="ARBA00022690"/>
    </source>
</evidence>
<keyword evidence="4" id="KW-0732">Signal</keyword>
<proteinExistence type="predicted"/>
<gene>
    <name evidence="6" type="ORF">AFUS01_LOCUS19275</name>
</gene>
<evidence type="ECO:0000256" key="3">
    <source>
        <dbReference type="ARBA" id="ARBA00023157"/>
    </source>
</evidence>
<keyword evidence="3" id="KW-1015">Disulfide bond</keyword>
<reference evidence="6" key="1">
    <citation type="submission" date="2021-06" db="EMBL/GenBank/DDBJ databases">
        <authorList>
            <person name="Hodson N. C."/>
            <person name="Mongue J. A."/>
            <person name="Jaron S. K."/>
        </authorList>
    </citation>
    <scope>NUCLEOTIDE SEQUENCE</scope>
</reference>
<evidence type="ECO:0000259" key="5">
    <source>
        <dbReference type="PROSITE" id="PS50279"/>
    </source>
</evidence>
<protein>
    <recommendedName>
        <fullName evidence="5">BPTI/Kunitz inhibitor domain-containing protein</fullName>
    </recommendedName>
</protein>
<dbReference type="GO" id="GO:0004867">
    <property type="term" value="F:serine-type endopeptidase inhibitor activity"/>
    <property type="evidence" value="ECO:0007669"/>
    <property type="project" value="UniProtKB-KW"/>
</dbReference>
<dbReference type="InterPro" id="IPR002223">
    <property type="entry name" value="Kunitz_BPTI"/>
</dbReference>
<evidence type="ECO:0000256" key="2">
    <source>
        <dbReference type="ARBA" id="ARBA00022900"/>
    </source>
</evidence>
<dbReference type="PANTHER" id="PTHR10083:SF374">
    <property type="entry name" value="BPTI_KUNITZ INHIBITOR DOMAIN-CONTAINING PROTEIN"/>
    <property type="match status" value="1"/>
</dbReference>
<evidence type="ECO:0000313" key="7">
    <source>
        <dbReference type="Proteomes" id="UP000708208"/>
    </source>
</evidence>
<dbReference type="OrthoDB" id="4473401at2759"/>
<comment type="caution">
    <text evidence="6">The sequence shown here is derived from an EMBL/GenBank/DDBJ whole genome shotgun (WGS) entry which is preliminary data.</text>
</comment>
<organism evidence="6 7">
    <name type="scientific">Allacma fusca</name>
    <dbReference type="NCBI Taxonomy" id="39272"/>
    <lineage>
        <taxon>Eukaryota</taxon>
        <taxon>Metazoa</taxon>
        <taxon>Ecdysozoa</taxon>
        <taxon>Arthropoda</taxon>
        <taxon>Hexapoda</taxon>
        <taxon>Collembola</taxon>
        <taxon>Symphypleona</taxon>
        <taxon>Sminthuridae</taxon>
        <taxon>Allacma</taxon>
    </lineage>
</organism>